<dbReference type="InterPro" id="IPR027788">
    <property type="entry name" value="Alpha/beta-hydrolase_N_dom"/>
</dbReference>
<keyword evidence="1" id="KW-0472">Membrane</keyword>
<feature type="domain" description="Alpha/beta-hydrolase N-terminal" evidence="3">
    <location>
        <begin position="27"/>
        <end position="233"/>
    </location>
</feature>
<comment type="caution">
    <text evidence="4">The sequence shown here is derived from an EMBL/GenBank/DDBJ whole genome shotgun (WGS) entry which is preliminary data.</text>
</comment>
<evidence type="ECO:0000256" key="1">
    <source>
        <dbReference type="SAM" id="Phobius"/>
    </source>
</evidence>
<dbReference type="InterPro" id="IPR027787">
    <property type="entry name" value="Alpha/beta-hydrolase_catalytic"/>
</dbReference>
<dbReference type="Proteomes" id="UP000307768">
    <property type="component" value="Unassembled WGS sequence"/>
</dbReference>
<dbReference type="PROSITE" id="PS51257">
    <property type="entry name" value="PROKAR_LIPOPROTEIN"/>
    <property type="match status" value="1"/>
</dbReference>
<accession>A0A5Q6RY00</accession>
<keyword evidence="1" id="KW-0812">Transmembrane</keyword>
<evidence type="ECO:0000313" key="4">
    <source>
        <dbReference type="EMBL" id="KAA1422918.1"/>
    </source>
</evidence>
<protein>
    <recommendedName>
        <fullName evidence="6">Alpha/beta-hydrolase family protein</fullName>
    </recommendedName>
</protein>
<dbReference type="AlphaFoldDB" id="A0A5Q6RY00"/>
<feature type="transmembrane region" description="Helical" evidence="1">
    <location>
        <begin position="159"/>
        <end position="178"/>
    </location>
</feature>
<dbReference type="OrthoDB" id="4397445at2"/>
<feature type="transmembrane region" description="Helical" evidence="1">
    <location>
        <begin position="40"/>
        <end position="61"/>
    </location>
</feature>
<feature type="domain" description="Alpha/beta-hydrolase catalytic" evidence="2">
    <location>
        <begin position="260"/>
        <end position="548"/>
    </location>
</feature>
<evidence type="ECO:0000313" key="5">
    <source>
        <dbReference type="Proteomes" id="UP000307768"/>
    </source>
</evidence>
<evidence type="ECO:0000259" key="3">
    <source>
        <dbReference type="Pfam" id="PF15420"/>
    </source>
</evidence>
<dbReference type="Pfam" id="PF10081">
    <property type="entry name" value="Abhydrolase_9"/>
    <property type="match status" value="1"/>
</dbReference>
<reference evidence="4 5" key="1">
    <citation type="submission" date="2019-09" db="EMBL/GenBank/DDBJ databases">
        <title>Mumia zhuanghuii sp. nov. isolated from the intestinal contents of plateau pika (Ochotona curzoniae) in the Qinghai-Tibet plateau of China.</title>
        <authorList>
            <person name="Tian Z."/>
        </authorList>
    </citation>
    <scope>NUCLEOTIDE SEQUENCE [LARGE SCALE GENOMIC DNA]</scope>
    <source>
        <strain evidence="5">350</strain>
    </source>
</reference>
<dbReference type="RefSeq" id="WP_149769869.1">
    <property type="nucleotide sequence ID" value="NZ_VDFQ02000003.1"/>
</dbReference>
<keyword evidence="1" id="KW-1133">Transmembrane helix</keyword>
<dbReference type="EMBL" id="VDFQ02000003">
    <property type="protein sequence ID" value="KAA1422918.1"/>
    <property type="molecule type" value="Genomic_DNA"/>
</dbReference>
<dbReference type="Pfam" id="PF15420">
    <property type="entry name" value="Abhydrolase_9_N"/>
    <property type="match status" value="1"/>
</dbReference>
<feature type="transmembrane region" description="Helical" evidence="1">
    <location>
        <begin position="116"/>
        <end position="138"/>
    </location>
</feature>
<gene>
    <name evidence="4" type="ORF">FE697_012310</name>
</gene>
<feature type="transmembrane region" description="Helical" evidence="1">
    <location>
        <begin position="7"/>
        <end position="28"/>
    </location>
</feature>
<proteinExistence type="predicted"/>
<sequence>MLAPRRSLLYCALPGAYGALLLGCLAFTPSLLPRPAVFQGMVAGVTSAIGYGVGVLAAYVWRELVEREAREPSRRSWAVFAGVATVGVVASLVLGWRWQHEVRTLMGMPDEPWPWLLVIPFVWGLVTLLLVMLGRATVWVYRRLVRLLDRALGERAAKVIGLAVLVGLLVAAVDGVLFERLRAGADDVFSYRNLLTPDGITRPVERERSGSDASLIAWDTLGREGQVFVASGPRAADIASYTVGRATGGAATGRTAAEPVRVFAGLASAGDVTDRAALVVDDLVRAGGFERSRLLVTTTTGSGWVEPTSVAAFEYLGGGDTATVALQYSSFPSWISYLVDQEQARDAGRELFDAVYARWSAMPADARPELYVFGESLGSFGAEAAFSGAYDLANRTSGALFVGPPSFNPLWGRFVRDREAGTTEILPQYRDGARVRFARRASDPVPPKGQPWDGPRILYLQHASDPIVWWNQALLLTRPDWLGEERGPDVLDSVRWIPLVTFWQVTADMALGTKVPAGHGHVYAGEHVDAWATILRTPGWTPEESRRLRALVATTE</sequence>
<name>A0A5Q6RY00_9ACTN</name>
<evidence type="ECO:0008006" key="6">
    <source>
        <dbReference type="Google" id="ProtNLM"/>
    </source>
</evidence>
<feature type="transmembrane region" description="Helical" evidence="1">
    <location>
        <begin position="77"/>
        <end position="96"/>
    </location>
</feature>
<organism evidence="4 5">
    <name type="scientific">Mumia zhuanghuii</name>
    <dbReference type="NCBI Taxonomy" id="2585211"/>
    <lineage>
        <taxon>Bacteria</taxon>
        <taxon>Bacillati</taxon>
        <taxon>Actinomycetota</taxon>
        <taxon>Actinomycetes</taxon>
        <taxon>Propionibacteriales</taxon>
        <taxon>Nocardioidaceae</taxon>
        <taxon>Mumia</taxon>
    </lineage>
</organism>
<evidence type="ECO:0000259" key="2">
    <source>
        <dbReference type="Pfam" id="PF10081"/>
    </source>
</evidence>